<dbReference type="Proteomes" id="UP000245783">
    <property type="component" value="Unassembled WGS sequence"/>
</dbReference>
<reference evidence="2 3" key="1">
    <citation type="journal article" date="2018" name="Mol. Biol. Evol.">
        <title>Broad Genomic Sampling Reveals a Smut Pathogenic Ancestry of the Fungal Clade Ustilaginomycotina.</title>
        <authorList>
            <person name="Kijpornyongpan T."/>
            <person name="Mondo S.J."/>
            <person name="Barry K."/>
            <person name="Sandor L."/>
            <person name="Lee J."/>
            <person name="Lipzen A."/>
            <person name="Pangilinan J."/>
            <person name="LaButti K."/>
            <person name="Hainaut M."/>
            <person name="Henrissat B."/>
            <person name="Grigoriev I.V."/>
            <person name="Spatafora J.W."/>
            <person name="Aime M.C."/>
        </authorList>
    </citation>
    <scope>NUCLEOTIDE SEQUENCE [LARGE SCALE GENOMIC DNA]</scope>
    <source>
        <strain evidence="2 3">MCA 4658</strain>
    </source>
</reference>
<organism evidence="2 3">
    <name type="scientific">Ceraceosorus guamensis</name>
    <dbReference type="NCBI Taxonomy" id="1522189"/>
    <lineage>
        <taxon>Eukaryota</taxon>
        <taxon>Fungi</taxon>
        <taxon>Dikarya</taxon>
        <taxon>Basidiomycota</taxon>
        <taxon>Ustilaginomycotina</taxon>
        <taxon>Exobasidiomycetes</taxon>
        <taxon>Ceraceosorales</taxon>
        <taxon>Ceraceosoraceae</taxon>
        <taxon>Ceraceosorus</taxon>
    </lineage>
</organism>
<evidence type="ECO:0000313" key="3">
    <source>
        <dbReference type="Proteomes" id="UP000245783"/>
    </source>
</evidence>
<dbReference type="InParanoid" id="A0A316VTT1"/>
<accession>A0A316VTT1</accession>
<keyword evidence="3" id="KW-1185">Reference proteome</keyword>
<evidence type="ECO:0000256" key="1">
    <source>
        <dbReference type="SAM" id="MobiDB-lite"/>
    </source>
</evidence>
<dbReference type="GeneID" id="37032321"/>
<feature type="region of interest" description="Disordered" evidence="1">
    <location>
        <begin position="150"/>
        <end position="178"/>
    </location>
</feature>
<dbReference type="AlphaFoldDB" id="A0A316VTT1"/>
<evidence type="ECO:0000313" key="2">
    <source>
        <dbReference type="EMBL" id="PWN39631.1"/>
    </source>
</evidence>
<feature type="compositionally biased region" description="Acidic residues" evidence="1">
    <location>
        <begin position="168"/>
        <end position="178"/>
    </location>
</feature>
<gene>
    <name evidence="2" type="ORF">IE81DRAFT_15195</name>
</gene>
<protein>
    <submittedName>
        <fullName evidence="2">Uncharacterized protein</fullName>
    </submittedName>
</protein>
<proteinExistence type="predicted"/>
<sequence length="178" mass="19050">MSSHRPVYGQDEFFRAHEVNIGEDLPAASSDGRLCVAFKHTKLHSVFIIDLDLQRLSETARKHPFGNVGSRLLMQTAASEVSDIQLDACGAFLLSSKGLLGFDHHSLLDVEASQGTTLVDNGAQRVRGGATDASEGTTLVDDGAQRVRGGAADASYGDVSDSSFWTDSEAEDSESEDF</sequence>
<dbReference type="EMBL" id="KZ819454">
    <property type="protein sequence ID" value="PWN39631.1"/>
    <property type="molecule type" value="Genomic_DNA"/>
</dbReference>
<name>A0A316VTT1_9BASI</name>
<dbReference type="RefSeq" id="XP_025366791.1">
    <property type="nucleotide sequence ID" value="XM_025510451.1"/>
</dbReference>